<keyword evidence="3" id="KW-1185">Reference proteome</keyword>
<dbReference type="OrthoDB" id="1745139at2759"/>
<gene>
    <name evidence="2" type="ORF">C3L33_05926</name>
</gene>
<reference evidence="2 3" key="1">
    <citation type="journal article" date="2019" name="Genome Biol. Evol.">
        <title>The Rhododendron genome and chromosomal organization provide insight into shared whole-genome duplications across the heath family (Ericaceae).</title>
        <authorList>
            <person name="Soza V.L."/>
            <person name="Lindsley D."/>
            <person name="Waalkes A."/>
            <person name="Ramage E."/>
            <person name="Patwardhan R.P."/>
            <person name="Burton J.N."/>
            <person name="Adey A."/>
            <person name="Kumar A."/>
            <person name="Qiu R."/>
            <person name="Shendure J."/>
            <person name="Hall B."/>
        </authorList>
    </citation>
    <scope>NUCLEOTIDE SEQUENCE [LARGE SCALE GENOMIC DNA]</scope>
    <source>
        <strain evidence="2">RSF 1966-606</strain>
    </source>
</reference>
<dbReference type="GO" id="GO:0006508">
    <property type="term" value="P:proteolysis"/>
    <property type="evidence" value="ECO:0007669"/>
    <property type="project" value="InterPro"/>
</dbReference>
<comment type="caution">
    <text evidence="2">The sequence shown here is derived from an EMBL/GenBank/DDBJ whole genome shotgun (WGS) entry which is preliminary data.</text>
</comment>
<sequence>MLCDGLQGHQFDGLGGEYNVNEGSASASGILAGALQDNGQAISLLGTKPLGKEKFSLEGLSLFWETEQLGLLLQKIQSFRIDDSRGDVLQWRWNQDRTFSVKSAYSAWESSISPALHDIDQVGTTPGVQCKTKMLNSPPKERDVMWSPLEADSCIMVAEHELDIKESEGAAL</sequence>
<protein>
    <recommendedName>
        <fullName evidence="1">Tail specific protease domain-containing protein</fullName>
    </recommendedName>
</protein>
<name>A0A6A4LMU9_9ERIC</name>
<feature type="domain" description="Tail specific protease" evidence="1">
    <location>
        <begin position="20"/>
        <end position="55"/>
    </location>
</feature>
<evidence type="ECO:0000313" key="3">
    <source>
        <dbReference type="Proteomes" id="UP000428333"/>
    </source>
</evidence>
<organism evidence="2 3">
    <name type="scientific">Rhododendron williamsianum</name>
    <dbReference type="NCBI Taxonomy" id="262921"/>
    <lineage>
        <taxon>Eukaryota</taxon>
        <taxon>Viridiplantae</taxon>
        <taxon>Streptophyta</taxon>
        <taxon>Embryophyta</taxon>
        <taxon>Tracheophyta</taxon>
        <taxon>Spermatophyta</taxon>
        <taxon>Magnoliopsida</taxon>
        <taxon>eudicotyledons</taxon>
        <taxon>Gunneridae</taxon>
        <taxon>Pentapetalae</taxon>
        <taxon>asterids</taxon>
        <taxon>Ericales</taxon>
        <taxon>Ericaceae</taxon>
        <taxon>Ericoideae</taxon>
        <taxon>Rhodoreae</taxon>
        <taxon>Rhododendron</taxon>
    </lineage>
</organism>
<accession>A0A6A4LMU9</accession>
<proteinExistence type="predicted"/>
<dbReference type="EMBL" id="QEFC01000917">
    <property type="protein sequence ID" value="KAE9462166.1"/>
    <property type="molecule type" value="Genomic_DNA"/>
</dbReference>
<dbReference type="InterPro" id="IPR005151">
    <property type="entry name" value="Tail-specific_protease"/>
</dbReference>
<dbReference type="GO" id="GO:0008236">
    <property type="term" value="F:serine-type peptidase activity"/>
    <property type="evidence" value="ECO:0007669"/>
    <property type="project" value="InterPro"/>
</dbReference>
<dbReference type="Proteomes" id="UP000428333">
    <property type="component" value="Linkage Group LG04"/>
</dbReference>
<dbReference type="Pfam" id="PF03572">
    <property type="entry name" value="Peptidase_S41"/>
    <property type="match status" value="1"/>
</dbReference>
<dbReference type="Gene3D" id="3.90.226.10">
    <property type="entry name" value="2-enoyl-CoA Hydratase, Chain A, domain 1"/>
    <property type="match status" value="1"/>
</dbReference>
<evidence type="ECO:0000259" key="1">
    <source>
        <dbReference type="Pfam" id="PF03572"/>
    </source>
</evidence>
<dbReference type="AlphaFoldDB" id="A0A6A4LMU9"/>
<feature type="non-terminal residue" evidence="2">
    <location>
        <position position="1"/>
    </location>
</feature>
<evidence type="ECO:0000313" key="2">
    <source>
        <dbReference type="EMBL" id="KAE9462166.1"/>
    </source>
</evidence>